<comment type="caution">
    <text evidence="2">The sequence shown here is derived from an EMBL/GenBank/DDBJ whole genome shotgun (WGS) entry which is preliminary data.</text>
</comment>
<dbReference type="Proteomes" id="UP000653454">
    <property type="component" value="Unassembled WGS sequence"/>
</dbReference>
<feature type="domain" description="PDE8-like REC N-terminal" evidence="1">
    <location>
        <begin position="79"/>
        <end position="148"/>
    </location>
</feature>
<organism evidence="2 3">
    <name type="scientific">Plutella xylostella</name>
    <name type="common">Diamondback moth</name>
    <name type="synonym">Plutella maculipennis</name>
    <dbReference type="NCBI Taxonomy" id="51655"/>
    <lineage>
        <taxon>Eukaryota</taxon>
        <taxon>Metazoa</taxon>
        <taxon>Ecdysozoa</taxon>
        <taxon>Arthropoda</taxon>
        <taxon>Hexapoda</taxon>
        <taxon>Insecta</taxon>
        <taxon>Pterygota</taxon>
        <taxon>Neoptera</taxon>
        <taxon>Endopterygota</taxon>
        <taxon>Lepidoptera</taxon>
        <taxon>Glossata</taxon>
        <taxon>Ditrysia</taxon>
        <taxon>Yponomeutoidea</taxon>
        <taxon>Plutellidae</taxon>
        <taxon>Plutella</taxon>
    </lineage>
</organism>
<dbReference type="InterPro" id="IPR057304">
    <property type="entry name" value="PDE8-like_REC_N"/>
</dbReference>
<dbReference type="Pfam" id="PF23198">
    <property type="entry name" value="PDE8A_N"/>
    <property type="match status" value="1"/>
</dbReference>
<evidence type="ECO:0000313" key="3">
    <source>
        <dbReference type="Proteomes" id="UP000653454"/>
    </source>
</evidence>
<keyword evidence="3" id="KW-1185">Reference proteome</keyword>
<name>A0A8S4G216_PLUXY</name>
<evidence type="ECO:0000259" key="1">
    <source>
        <dbReference type="Pfam" id="PF23198"/>
    </source>
</evidence>
<reference evidence="2" key="1">
    <citation type="submission" date="2020-11" db="EMBL/GenBank/DDBJ databases">
        <authorList>
            <person name="Whiteford S."/>
        </authorList>
    </citation>
    <scope>NUCLEOTIDE SEQUENCE</scope>
</reference>
<gene>
    <name evidence="2" type="ORF">PLXY2_LOCUS12199</name>
</gene>
<dbReference type="EMBL" id="CAJHNJ030000070">
    <property type="protein sequence ID" value="CAG9133911.1"/>
    <property type="molecule type" value="Genomic_DNA"/>
</dbReference>
<accession>A0A8S4G216</accession>
<proteinExistence type="predicted"/>
<protein>
    <submittedName>
        <fullName evidence="2">(diamondback moth) hypothetical protein</fullName>
    </submittedName>
</protein>
<evidence type="ECO:0000313" key="2">
    <source>
        <dbReference type="EMBL" id="CAG9133911.1"/>
    </source>
</evidence>
<dbReference type="AlphaFoldDB" id="A0A8S4G216"/>
<sequence length="149" mass="16061">MCFYLQNRSPPPSSIPSALLYAPPEPLELLCVFPERASRVFSAVSAAANRAGGDARFARSTGEALEASNKVIILIILRQLLCVFPERASRVFSAVSAAANRAGGDARFARSTREALEALRRDGDARLPHVVVVDARQPQALDAAQLARF</sequence>